<dbReference type="Proteomes" id="UP000827138">
    <property type="component" value="Chromosome"/>
</dbReference>
<dbReference type="InterPro" id="IPR014017">
    <property type="entry name" value="DNA_helicase_UvrD-like_C"/>
</dbReference>
<evidence type="ECO:0000256" key="3">
    <source>
        <dbReference type="ARBA" id="ARBA00022806"/>
    </source>
</evidence>
<evidence type="ECO:0000256" key="2">
    <source>
        <dbReference type="ARBA" id="ARBA00022801"/>
    </source>
</evidence>
<dbReference type="RefSeq" id="WP_220645424.1">
    <property type="nucleotide sequence ID" value="NZ_CP080647.1"/>
</dbReference>
<comment type="catalytic activity">
    <reaction evidence="8">
        <text>ATP + H2O = ADP + phosphate + H(+)</text>
        <dbReference type="Rhea" id="RHEA:13065"/>
        <dbReference type="ChEBI" id="CHEBI:15377"/>
        <dbReference type="ChEBI" id="CHEBI:15378"/>
        <dbReference type="ChEBI" id="CHEBI:30616"/>
        <dbReference type="ChEBI" id="CHEBI:43474"/>
        <dbReference type="ChEBI" id="CHEBI:456216"/>
        <dbReference type="EC" id="5.6.2.4"/>
    </reaction>
</comment>
<keyword evidence="4 9" id="KW-0067">ATP-binding</keyword>
<evidence type="ECO:0000256" key="6">
    <source>
        <dbReference type="ARBA" id="ARBA00034617"/>
    </source>
</evidence>
<keyword evidence="5" id="KW-0413">Isomerase</keyword>
<feature type="domain" description="UvrD-like helicase ATP-binding" evidence="10">
    <location>
        <begin position="251"/>
        <end position="523"/>
    </location>
</feature>
<dbReference type="InterPro" id="IPR000212">
    <property type="entry name" value="DNA_helicase_UvrD/REP"/>
</dbReference>
<dbReference type="InterPro" id="IPR014016">
    <property type="entry name" value="UvrD-like_ATP-bd"/>
</dbReference>
<sequence>MPQLAFDIGFFAELPKLQPPVRKGVLEAWEKFNQLTLDQLFKDQGLKLESLTNAKDKQIRTIRIDQFWRGVVLAPPTGDTFILLRVMQHDKAIAWAKKQKASINEVTRAVEIRDAATLDELTPAYERVAEGSPKKRLFAEFSDGDLKALGIDDETLRQARSLVDKEQLEVFAPLLPQDQREVLQYLAEGIPIQEVWQDIVAPALQASTQPVDTDDYETAIRHTRARIALVTAPEELRDILEKPFAAWRVFLHPSQRKVAYRASYSGPAQVTGGPGTGKTVVALHRVKHLLGHLRDGDRILLTTYTNALVNALRSGLESLVEDPELREKVDISTVDGFASRVVAEAPGAVALRPLMNNEEESRWGKAAKATGFPGSAQFLAQEYRHVILAQDIRSLAEYESADRRGRGSRLTATERPLVWETVERFRDGLAADGARTWLQTCAEAARLLAEKGPQYRHVVVDEAQDLHPAQWRLLRAAVPARPDDLFIAGDPHQRIYDSKVSLKSLGIKVTGRSVKLRKNYRSTQEILRWSTALLIGRPIAQLEDEGRDDTLLGYRSALHGDGPAVHAAADEDVELAALVAQVRTWLDAGVGAEEIGVSTRFNKTCAKAVTHLKTAGIPAVSLRSADTAGAADAVRVGTMHSFKGLEFRCVAVIGANDGAVPFAKAVTPAELDAKQHETDMMSERCLLFVACTRARDSLYVSWSGEASPFLVEAGVGAGTPQESPAG</sequence>
<dbReference type="PANTHER" id="PTHR11070">
    <property type="entry name" value="UVRD / RECB / PCRA DNA HELICASE FAMILY MEMBER"/>
    <property type="match status" value="1"/>
</dbReference>
<dbReference type="Pfam" id="PF13361">
    <property type="entry name" value="UvrD_C"/>
    <property type="match status" value="1"/>
</dbReference>
<dbReference type="InterPro" id="IPR027417">
    <property type="entry name" value="P-loop_NTPase"/>
</dbReference>
<feature type="binding site" evidence="9">
    <location>
        <begin position="272"/>
        <end position="279"/>
    </location>
    <ligand>
        <name>ATP</name>
        <dbReference type="ChEBI" id="CHEBI:30616"/>
    </ligand>
</feature>
<reference evidence="11 12" key="1">
    <citation type="submission" date="2021-08" db="EMBL/GenBank/DDBJ databases">
        <authorList>
            <person name="Ping M."/>
        </authorList>
    </citation>
    <scope>NUCLEOTIDE SEQUENCE [LARGE SCALE GENOMIC DNA]</scope>
    <source>
        <strain evidence="11 12">MG28</strain>
    </source>
</reference>
<keyword evidence="1 9" id="KW-0547">Nucleotide-binding</keyword>
<comment type="catalytic activity">
    <reaction evidence="6">
        <text>Couples ATP hydrolysis with the unwinding of duplex DNA by translocating in the 3'-5' direction.</text>
        <dbReference type="EC" id="5.6.2.4"/>
    </reaction>
</comment>
<gene>
    <name evidence="11" type="ORF">K1J60_07075</name>
</gene>
<keyword evidence="2 9" id="KW-0378">Hydrolase</keyword>
<evidence type="ECO:0000256" key="1">
    <source>
        <dbReference type="ARBA" id="ARBA00022741"/>
    </source>
</evidence>
<evidence type="ECO:0000256" key="5">
    <source>
        <dbReference type="ARBA" id="ARBA00023235"/>
    </source>
</evidence>
<organism evidence="11 12">
    <name type="scientific">Streptomyces akebiae</name>
    <dbReference type="NCBI Taxonomy" id="2865673"/>
    <lineage>
        <taxon>Bacteria</taxon>
        <taxon>Bacillati</taxon>
        <taxon>Actinomycetota</taxon>
        <taxon>Actinomycetes</taxon>
        <taxon>Kitasatosporales</taxon>
        <taxon>Streptomycetaceae</taxon>
        <taxon>Streptomyces</taxon>
    </lineage>
</organism>
<dbReference type="Gene3D" id="3.40.50.300">
    <property type="entry name" value="P-loop containing nucleotide triphosphate hydrolases"/>
    <property type="match status" value="2"/>
</dbReference>
<dbReference type="SUPFAM" id="SSF52540">
    <property type="entry name" value="P-loop containing nucleoside triphosphate hydrolases"/>
    <property type="match status" value="1"/>
</dbReference>
<dbReference type="Pfam" id="PF00580">
    <property type="entry name" value="UvrD-helicase"/>
    <property type="match status" value="1"/>
</dbReference>
<evidence type="ECO:0000256" key="8">
    <source>
        <dbReference type="ARBA" id="ARBA00048988"/>
    </source>
</evidence>
<evidence type="ECO:0000313" key="12">
    <source>
        <dbReference type="Proteomes" id="UP000827138"/>
    </source>
</evidence>
<evidence type="ECO:0000256" key="7">
    <source>
        <dbReference type="ARBA" id="ARBA00034808"/>
    </source>
</evidence>
<proteinExistence type="predicted"/>
<dbReference type="PANTHER" id="PTHR11070:SF45">
    <property type="entry name" value="DNA 3'-5' HELICASE"/>
    <property type="match status" value="1"/>
</dbReference>
<keyword evidence="12" id="KW-1185">Reference proteome</keyword>
<evidence type="ECO:0000259" key="10">
    <source>
        <dbReference type="PROSITE" id="PS51198"/>
    </source>
</evidence>
<dbReference type="EC" id="5.6.2.4" evidence="7"/>
<evidence type="ECO:0000313" key="11">
    <source>
        <dbReference type="EMBL" id="QYX76300.1"/>
    </source>
</evidence>
<dbReference type="PROSITE" id="PS51198">
    <property type="entry name" value="UVRD_HELICASE_ATP_BIND"/>
    <property type="match status" value="1"/>
</dbReference>
<evidence type="ECO:0000256" key="4">
    <source>
        <dbReference type="ARBA" id="ARBA00022840"/>
    </source>
</evidence>
<name>A0ABX8XK61_9ACTN</name>
<accession>A0ABX8XK61</accession>
<protein>
    <recommendedName>
        <fullName evidence="7">DNA 3'-5' helicase</fullName>
        <ecNumber evidence="7">5.6.2.4</ecNumber>
    </recommendedName>
</protein>
<dbReference type="EMBL" id="CP080647">
    <property type="protein sequence ID" value="QYX76300.1"/>
    <property type="molecule type" value="Genomic_DNA"/>
</dbReference>
<evidence type="ECO:0000256" key="9">
    <source>
        <dbReference type="PROSITE-ProRule" id="PRU00560"/>
    </source>
</evidence>
<keyword evidence="3 9" id="KW-0347">Helicase</keyword>